<dbReference type="SMART" id="SM00837">
    <property type="entry name" value="DPBB_1"/>
    <property type="match status" value="1"/>
</dbReference>
<dbReference type="InterPro" id="IPR007118">
    <property type="entry name" value="Expan_Lol_pI"/>
</dbReference>
<evidence type="ECO:0000256" key="5">
    <source>
        <dbReference type="ARBA" id="ARBA00023136"/>
    </source>
</evidence>
<dbReference type="GO" id="GO:0016020">
    <property type="term" value="C:membrane"/>
    <property type="evidence" value="ECO:0007669"/>
    <property type="project" value="UniProtKB-SubCell"/>
</dbReference>
<dbReference type="HOGENOM" id="CLU_027462_0_2_1"/>
<keyword evidence="5 8" id="KW-0472">Membrane</keyword>
<dbReference type="PRINTS" id="PR01225">
    <property type="entry name" value="EXPANSNFAMLY"/>
</dbReference>
<dbReference type="Proteomes" id="UP000032180">
    <property type="component" value="Chromosome 8"/>
</dbReference>
<organism evidence="11 12">
    <name type="scientific">Leersia perrieri</name>
    <dbReference type="NCBI Taxonomy" id="77586"/>
    <lineage>
        <taxon>Eukaryota</taxon>
        <taxon>Viridiplantae</taxon>
        <taxon>Streptophyta</taxon>
        <taxon>Embryophyta</taxon>
        <taxon>Tracheophyta</taxon>
        <taxon>Spermatophyta</taxon>
        <taxon>Magnoliopsida</taxon>
        <taxon>Liliopsida</taxon>
        <taxon>Poales</taxon>
        <taxon>Poaceae</taxon>
        <taxon>BOP clade</taxon>
        <taxon>Oryzoideae</taxon>
        <taxon>Oryzeae</taxon>
        <taxon>Oryzinae</taxon>
        <taxon>Leersia</taxon>
    </lineage>
</organism>
<keyword evidence="4 6" id="KW-0732">Signal</keyword>
<comment type="function">
    <text evidence="6">Causes loosening and extension of plant cell walls by disrupting non-covalent bonding between cellulose microfibrils and matrix glucans. No enzymatic activity has been found.</text>
</comment>
<dbReference type="Pfam" id="PF03330">
    <property type="entry name" value="DPBB_1"/>
    <property type="match status" value="1"/>
</dbReference>
<feature type="domain" description="Expansin-like CBD" evidence="10">
    <location>
        <begin position="187"/>
        <end position="267"/>
    </location>
</feature>
<dbReference type="PROSITE" id="PS50842">
    <property type="entry name" value="EXPANSIN_EG45"/>
    <property type="match status" value="1"/>
</dbReference>
<feature type="domain" description="Expansin-like EG45" evidence="9">
    <location>
        <begin position="63"/>
        <end position="177"/>
    </location>
</feature>
<reference evidence="12" key="2">
    <citation type="submission" date="2013-12" db="EMBL/GenBank/DDBJ databases">
        <authorList>
            <person name="Yu Y."/>
            <person name="Lee S."/>
            <person name="de Baynast K."/>
            <person name="Wissotski M."/>
            <person name="Liu L."/>
            <person name="Talag J."/>
            <person name="Goicoechea J."/>
            <person name="Angelova A."/>
            <person name="Jetty R."/>
            <person name="Kudrna D."/>
            <person name="Golser W."/>
            <person name="Rivera L."/>
            <person name="Zhang J."/>
            <person name="Wing R."/>
        </authorList>
    </citation>
    <scope>NUCLEOTIDE SEQUENCE</scope>
</reference>
<accession>A0A0D9XAX9</accession>
<dbReference type="InterPro" id="IPR009009">
    <property type="entry name" value="RlpA-like_DPBB"/>
</dbReference>
<keyword evidence="2 6" id="KW-0134">Cell wall</keyword>
<feature type="chain" id="PRO_5002349652" description="Expansin" evidence="6">
    <location>
        <begin position="26"/>
        <end position="388"/>
    </location>
</feature>
<feature type="transmembrane region" description="Helical" evidence="8">
    <location>
        <begin position="273"/>
        <end position="294"/>
    </location>
</feature>
<dbReference type="Gramene" id="LPERR08G20440.1">
    <property type="protein sequence ID" value="LPERR08G20440.1"/>
    <property type="gene ID" value="LPERR08G20440"/>
</dbReference>
<evidence type="ECO:0000313" key="12">
    <source>
        <dbReference type="Proteomes" id="UP000032180"/>
    </source>
</evidence>
<evidence type="ECO:0000313" key="11">
    <source>
        <dbReference type="EnsemblPlants" id="LPERR08G20440.1"/>
    </source>
</evidence>
<feature type="compositionally biased region" description="Basic residues" evidence="7">
    <location>
        <begin position="341"/>
        <end position="359"/>
    </location>
</feature>
<keyword evidence="8" id="KW-0812">Transmembrane</keyword>
<feature type="signal peptide" evidence="6">
    <location>
        <begin position="1"/>
        <end position="25"/>
    </location>
</feature>
<comment type="similarity">
    <text evidence="1 6">Belongs to the expansin family. Expansin A subfamily.</text>
</comment>
<evidence type="ECO:0000256" key="4">
    <source>
        <dbReference type="ARBA" id="ARBA00022729"/>
    </source>
</evidence>
<dbReference type="GO" id="GO:0005576">
    <property type="term" value="C:extracellular region"/>
    <property type="evidence" value="ECO:0007669"/>
    <property type="project" value="InterPro"/>
</dbReference>
<evidence type="ECO:0000256" key="2">
    <source>
        <dbReference type="ARBA" id="ARBA00022512"/>
    </source>
</evidence>
<evidence type="ECO:0000256" key="8">
    <source>
        <dbReference type="SAM" id="Phobius"/>
    </source>
</evidence>
<dbReference type="InterPro" id="IPR007117">
    <property type="entry name" value="Expansin_CBD"/>
</dbReference>
<reference evidence="11" key="3">
    <citation type="submission" date="2015-04" db="UniProtKB">
        <authorList>
            <consortium name="EnsemblPlants"/>
        </authorList>
    </citation>
    <scope>IDENTIFICATION</scope>
</reference>
<dbReference type="GO" id="GO:0009664">
    <property type="term" value="P:plant-type cell wall organization"/>
    <property type="evidence" value="ECO:0007669"/>
    <property type="project" value="InterPro"/>
</dbReference>
<proteinExistence type="inferred from homology"/>
<evidence type="ECO:0000259" key="9">
    <source>
        <dbReference type="PROSITE" id="PS50842"/>
    </source>
</evidence>
<reference evidence="11 12" key="1">
    <citation type="submission" date="2012-08" db="EMBL/GenBank/DDBJ databases">
        <title>Oryza genome evolution.</title>
        <authorList>
            <person name="Wing R.A."/>
        </authorList>
    </citation>
    <scope>NUCLEOTIDE SEQUENCE</scope>
</reference>
<keyword evidence="6" id="KW-0961">Cell wall biogenesis/degradation</keyword>
<dbReference type="Pfam" id="PF01357">
    <property type="entry name" value="Expansin_C"/>
    <property type="match status" value="1"/>
</dbReference>
<dbReference type="PANTHER" id="PTHR31867">
    <property type="entry name" value="EXPANSIN-A15"/>
    <property type="match status" value="1"/>
</dbReference>
<comment type="subcellular location">
    <subcellularLocation>
        <location evidence="6">Secreted</location>
        <location evidence="6">Cell wall</location>
    </subcellularLocation>
    <subcellularLocation>
        <location evidence="6">Membrane</location>
        <topology evidence="6">Peripheral membrane protein</topology>
    </subcellularLocation>
</comment>
<dbReference type="EnsemblPlants" id="LPERR08G20440.1">
    <property type="protein sequence ID" value="LPERR08G20440.1"/>
    <property type="gene ID" value="LPERR08G20440"/>
</dbReference>
<keyword evidence="8" id="KW-1133">Transmembrane helix</keyword>
<dbReference type="InterPro" id="IPR007112">
    <property type="entry name" value="Expansin/allergen_DPBB_dom"/>
</dbReference>
<dbReference type="SUPFAM" id="SSF50685">
    <property type="entry name" value="Barwin-like endoglucanases"/>
    <property type="match status" value="1"/>
</dbReference>
<name>A0A0D9XAX9_9ORYZ</name>
<dbReference type="PROSITE" id="PS50843">
    <property type="entry name" value="EXPANSIN_CBD"/>
    <property type="match status" value="1"/>
</dbReference>
<evidence type="ECO:0000256" key="6">
    <source>
        <dbReference type="RuleBase" id="RU365023"/>
    </source>
</evidence>
<dbReference type="InterPro" id="IPR036908">
    <property type="entry name" value="RlpA-like_sf"/>
</dbReference>
<dbReference type="AlphaFoldDB" id="A0A0D9XAX9"/>
<evidence type="ECO:0000256" key="1">
    <source>
        <dbReference type="ARBA" id="ARBA00005392"/>
    </source>
</evidence>
<dbReference type="CDD" id="cd22274">
    <property type="entry name" value="DPBB_EXPA_N"/>
    <property type="match status" value="1"/>
</dbReference>
<keyword evidence="3 6" id="KW-0964">Secreted</keyword>
<evidence type="ECO:0000256" key="3">
    <source>
        <dbReference type="ARBA" id="ARBA00022525"/>
    </source>
</evidence>
<dbReference type="Gene3D" id="2.40.40.10">
    <property type="entry name" value="RlpA-like domain"/>
    <property type="match status" value="1"/>
</dbReference>
<feature type="region of interest" description="Disordered" evidence="7">
    <location>
        <begin position="332"/>
        <end position="360"/>
    </location>
</feature>
<sequence length="388" mass="41317">MSSCTWAPRRLVLALLVALVSDAFAAGAGAPKVHRNHGKFTAGPWKQAHATFYGGRDGSDTLAGACGYKDTSKEGYGVQTVAVSTPLFSDGAGCGACYEVRCVDSPDGCKAGVAPVVVTATNICPANPGQSSENGGWCNPPREHFDLSMPAFLQIAQEKAGIVPISYRRVPCAKQGGIRYTITGNKYFNLVMVTNVGGAGDVAGLMVKGNKRVKWTPLKRNWGQEWQTSEDLTGESLTFRVMTGDHRKATSWHVMPRDWQFGVTYQAAKNFNWGVGATVLVVAGVVLAVGGVVIKQATVTTVVAAGGVGCGLRCQRVPVFVQLQGIGRNKIDWSPKDGNTRGKKGKGTKHVQKRPRRRGGQCSLHGDMAIHVTESLDSLLLSALLAYK</sequence>
<protein>
    <recommendedName>
        <fullName evidence="6">Expansin</fullName>
    </recommendedName>
</protein>
<dbReference type="InterPro" id="IPR002963">
    <property type="entry name" value="Expansin"/>
</dbReference>
<keyword evidence="12" id="KW-1185">Reference proteome</keyword>
<dbReference type="SUPFAM" id="SSF49590">
    <property type="entry name" value="PHL pollen allergen"/>
    <property type="match status" value="1"/>
</dbReference>
<evidence type="ECO:0000256" key="7">
    <source>
        <dbReference type="SAM" id="MobiDB-lite"/>
    </source>
</evidence>
<evidence type="ECO:0000259" key="10">
    <source>
        <dbReference type="PROSITE" id="PS50843"/>
    </source>
</evidence>
<dbReference type="InterPro" id="IPR036749">
    <property type="entry name" value="Expansin_CBD_sf"/>
</dbReference>
<dbReference type="PRINTS" id="PR01226">
    <property type="entry name" value="EXPANSIN"/>
</dbReference>
<dbReference type="Gene3D" id="2.60.40.760">
    <property type="entry name" value="Expansin, cellulose-binding-like domain"/>
    <property type="match status" value="1"/>
</dbReference>